<dbReference type="InterPro" id="IPR044840">
    <property type="entry name" value="Nup188"/>
</dbReference>
<evidence type="ECO:0000256" key="7">
    <source>
        <dbReference type="ARBA" id="ARBA00023242"/>
    </source>
</evidence>
<keyword evidence="4" id="KW-0653">Protein transport</keyword>
<evidence type="ECO:0000259" key="11">
    <source>
        <dbReference type="Pfam" id="PF18378"/>
    </source>
</evidence>
<dbReference type="InterPro" id="IPR048883">
    <property type="entry name" value="Nup188_N-subdom_III"/>
</dbReference>
<dbReference type="PANTHER" id="PTHR31431">
    <property type="entry name" value="NUCLEOPORIN NUP188 HOMOLOG"/>
    <property type="match status" value="1"/>
</dbReference>
<dbReference type="Pfam" id="PF10487">
    <property type="entry name" value="Nup188_N"/>
    <property type="match status" value="1"/>
</dbReference>
<dbReference type="STRING" id="983967.A0A1E4T060"/>
<keyword evidence="2" id="KW-0813">Transport</keyword>
<keyword evidence="3" id="KW-0509">mRNA transport</keyword>
<evidence type="ECO:0000256" key="8">
    <source>
        <dbReference type="ARBA" id="ARBA00038387"/>
    </source>
</evidence>
<dbReference type="Pfam" id="PF18378">
    <property type="entry name" value="Nup188_C"/>
    <property type="match status" value="1"/>
</dbReference>
<comment type="subcellular location">
    <subcellularLocation>
        <location evidence="1">Nucleus</location>
        <location evidence="1">Nuclear pore complex</location>
    </subcellularLocation>
</comment>
<evidence type="ECO:0000256" key="1">
    <source>
        <dbReference type="ARBA" id="ARBA00004567"/>
    </source>
</evidence>
<evidence type="ECO:0000256" key="4">
    <source>
        <dbReference type="ARBA" id="ARBA00022927"/>
    </source>
</evidence>
<feature type="domain" description="Nuclear pore protein Nup188 C-terminal" evidence="11">
    <location>
        <begin position="1264"/>
        <end position="1601"/>
    </location>
</feature>
<evidence type="ECO:0000256" key="9">
    <source>
        <dbReference type="ARBA" id="ARBA00040174"/>
    </source>
</evidence>
<organism evidence="13 14">
    <name type="scientific">[Candida] arabinofermentans NRRL YB-2248</name>
    <dbReference type="NCBI Taxonomy" id="983967"/>
    <lineage>
        <taxon>Eukaryota</taxon>
        <taxon>Fungi</taxon>
        <taxon>Dikarya</taxon>
        <taxon>Ascomycota</taxon>
        <taxon>Saccharomycotina</taxon>
        <taxon>Pichiomycetes</taxon>
        <taxon>Pichiales</taxon>
        <taxon>Pichiaceae</taxon>
        <taxon>Ogataea</taxon>
        <taxon>Ogataea/Candida clade</taxon>
    </lineage>
</organism>
<dbReference type="Gene3D" id="1.25.10.70">
    <property type="match status" value="1"/>
</dbReference>
<keyword evidence="7" id="KW-0539">Nucleus</keyword>
<dbReference type="Pfam" id="PF21093">
    <property type="entry name" value="Nup188_N-subdom_III"/>
    <property type="match status" value="1"/>
</dbReference>
<dbReference type="OrthoDB" id="102511at2759"/>
<feature type="domain" description="Nucleoporin Nup188 N-terminal subdomain III" evidence="12">
    <location>
        <begin position="547"/>
        <end position="956"/>
    </location>
</feature>
<dbReference type="PANTHER" id="PTHR31431:SF1">
    <property type="entry name" value="NUCLEOPORIN NUP188"/>
    <property type="match status" value="1"/>
</dbReference>
<dbReference type="GO" id="GO:0006405">
    <property type="term" value="P:RNA export from nucleus"/>
    <property type="evidence" value="ECO:0007669"/>
    <property type="project" value="TreeGrafter"/>
</dbReference>
<reference evidence="14" key="1">
    <citation type="submission" date="2016-04" db="EMBL/GenBank/DDBJ databases">
        <title>Comparative genomics of biotechnologically important yeasts.</title>
        <authorList>
            <consortium name="DOE Joint Genome Institute"/>
            <person name="Riley R."/>
            <person name="Haridas S."/>
            <person name="Wolfe K.H."/>
            <person name="Lopes M.R."/>
            <person name="Hittinger C.T."/>
            <person name="Goker M."/>
            <person name="Salamov A."/>
            <person name="Wisecaver J."/>
            <person name="Long T.M."/>
            <person name="Aerts A.L."/>
            <person name="Barry K."/>
            <person name="Choi C."/>
            <person name="Clum A."/>
            <person name="Coughlan A.Y."/>
            <person name="Deshpande S."/>
            <person name="Douglass A.P."/>
            <person name="Hanson S.J."/>
            <person name="Klenk H.-P."/>
            <person name="Labutti K."/>
            <person name="Lapidus A."/>
            <person name="Lindquist E."/>
            <person name="Lipzen A."/>
            <person name="Meier-Kolthoff J.P."/>
            <person name="Ohm R.A."/>
            <person name="Otillar R.P."/>
            <person name="Pangilinan J."/>
            <person name="Peng Y."/>
            <person name="Rokas A."/>
            <person name="Rosa C.A."/>
            <person name="Scheuner C."/>
            <person name="Sibirny A.A."/>
            <person name="Slot J.C."/>
            <person name="Stielow J.B."/>
            <person name="Sun H."/>
            <person name="Kurtzman C.P."/>
            <person name="Blackwell M."/>
            <person name="Grigoriev I.V."/>
            <person name="Jeffries T.W."/>
        </authorList>
    </citation>
    <scope>NUCLEOTIDE SEQUENCE [LARGE SCALE GENOMIC DNA]</scope>
    <source>
        <strain evidence="14">NRRL YB-2248</strain>
    </source>
</reference>
<evidence type="ECO:0000256" key="6">
    <source>
        <dbReference type="ARBA" id="ARBA00023132"/>
    </source>
</evidence>
<evidence type="ECO:0000313" key="14">
    <source>
        <dbReference type="Proteomes" id="UP000094801"/>
    </source>
</evidence>
<name>A0A1E4T060_9ASCO</name>
<keyword evidence="6" id="KW-0906">Nuclear pore complex</keyword>
<dbReference type="GO" id="GO:0051028">
    <property type="term" value="P:mRNA transport"/>
    <property type="evidence" value="ECO:0007669"/>
    <property type="project" value="UniProtKB-KW"/>
</dbReference>
<proteinExistence type="inferred from homology"/>
<evidence type="ECO:0000256" key="3">
    <source>
        <dbReference type="ARBA" id="ARBA00022816"/>
    </source>
</evidence>
<evidence type="ECO:0000313" key="13">
    <source>
        <dbReference type="EMBL" id="ODV85128.1"/>
    </source>
</evidence>
<gene>
    <name evidence="13" type="ORF">CANARDRAFT_28428</name>
</gene>
<evidence type="ECO:0000259" key="10">
    <source>
        <dbReference type="Pfam" id="PF10487"/>
    </source>
</evidence>
<comment type="similarity">
    <text evidence="8">Belongs to the Nup188 family.</text>
</comment>
<dbReference type="InterPro" id="IPR041634">
    <property type="entry name" value="Nup188_C"/>
</dbReference>
<protein>
    <recommendedName>
        <fullName evidence="9">Nucleoporin NUP188</fullName>
    </recommendedName>
</protein>
<keyword evidence="5" id="KW-0811">Translocation</keyword>
<dbReference type="Proteomes" id="UP000094801">
    <property type="component" value="Unassembled WGS sequence"/>
</dbReference>
<feature type="domain" description="Nucleoporin Nup188 N-terminal" evidence="10">
    <location>
        <begin position="41"/>
        <end position="493"/>
    </location>
</feature>
<dbReference type="EMBL" id="KV453853">
    <property type="protein sequence ID" value="ODV85128.1"/>
    <property type="molecule type" value="Genomic_DNA"/>
</dbReference>
<dbReference type="InterPro" id="IPR018864">
    <property type="entry name" value="Nucleoporin_Nup188_N"/>
</dbReference>
<sequence length="1626" mass="184909">MVPKLINAKTEPFKAEADWTLEHAFLILKDPREENFDIKLLEQFLIQIKPLLLSESIPLSKSDSSAKAIVKFELRSIAYKDTLSKKLKDYAVEISDLLNLDLEEVARIMITTSNRIPDEQLLKQDDVNGDRYEDSERNNMLNLFASIALKERRIILKIISQLILTSHKFTSTIIDNITQEIKLKSFKLIEAYIDHILIITNELSNLKDHSLDNLIKYESGLFILEILNLLSQLLLKTGCGFTKSTVVKWFKLMEKTSFLSTLETNLLTTNDEQITTIECLCTAISLILLDLDFNFGSLTNDSTFMNDPEDLITITDCLFNTGSNSIVLYAWSIILHRKFIVITEDPQNEKSLKIAEKFGGLNKLQSTYVACAKDADKLDVCAALLKCQRLLSFDSTYDVILGSFVIAFVPYIQLNDKISLSIQSILNGASDHVVQRFFSNQGTEDLLALCRAKLPISLLLFLRLISLNTSVAIEELTNVRSYMEIFKEEDFYFKYIIDDENPDLVKLTQDVDIIPPYEANGELSLLMKAGTKAQIFSSGSKGENMIVAFLYDYNGWSLLGRILKNISKKIDSDKEKRDLVIEILKLMSKVIDESDEGTIETILGAMSTFIEETSIVDIVFRVLDRAQYSRDVLLLQHSITLLKVLTDNGYSYRVWSYMFTSQLLGSKANGGLANDILGAVEMVDSEFDFTLSLLGLFESLIDDSLTLNNVTSKLKSQVLEKLGSHTIQIFESFIHWRYSKPYQKFQIGTYAVDIFQRTLSYVYSVDEESSPESKVTQVFAAFSNKIATTFLVPDIQSHSARPIVTAIDELSVSPVTLVSNDLFGFWRDKWNHSVLEFSRCLISVRSQFQGTVPSTFEMNLYSKLPNLVDIYSVDLSLRCDIIKLLSALVSAKWSCEPPSFLTHLRQKHAYILLRCLCSDMSNNFEGYKMKVALYDFFSAVMEGNQEGLSIVFITGRDIKEWLLDEKKSSDKKDEKAQYSLLKVLKNNVSMIQHYPDNVALHLVDALSLAYNSWTTVKEEGDDEEFIDMLIQHLSTFPELIKSTDDDAKIIDYCYEVRLLSKIAEILSLYLFVSQNDKCKQKIFQLLKSRNFISNLKYKFKVSGYDHFVLENANKSFESNWPSFRLEQFRNSSIYRGNRYGVESIYSFRLMSSMFGPKENWAELYHDISKASINSQFASAQLITAKSFGALITCFCKTNGSKLDPDYLKLASSLLKINNQEGIPTSLFKSIYQERIELAFIICLSFSSGNDHKIDDKDLFSLISSTCQLLISREIDLDSGLVSLDQVYYKSLLRILLISFKLIKKDSSLLLEYTATFDDIFSDVISRSIKTLLGSIQHEAISHPNKDFGNSPLIAKQIEDIELIASILKTFLHLRLPADLENSIASSMEKNGAFRSILGLYACAHLLKVNQQEVFAEYSLMIINELITVKIFAQKLIYCGLFSTLIDSTISLRIQKGNVSPISPSRTKLHQLWINELLPIIITLIATFGEKILPEVCMFAAAYQRQFQYAINGWLDTNITISTPVIQETSQIILLAKTLNALDAYDYIKNVTPNLEKIVLVPGLDTKEERFNFVTGLNYLISHPKFLSLRIVPVDAEQQRLLESDEKSKFLDFLLDEIRELKESILE</sequence>
<accession>A0A1E4T060</accession>
<evidence type="ECO:0000259" key="12">
    <source>
        <dbReference type="Pfam" id="PF21093"/>
    </source>
</evidence>
<keyword evidence="14" id="KW-1185">Reference proteome</keyword>
<evidence type="ECO:0000256" key="2">
    <source>
        <dbReference type="ARBA" id="ARBA00022448"/>
    </source>
</evidence>
<dbReference type="GO" id="GO:0006606">
    <property type="term" value="P:protein import into nucleus"/>
    <property type="evidence" value="ECO:0007669"/>
    <property type="project" value="TreeGrafter"/>
</dbReference>
<evidence type="ECO:0000256" key="5">
    <source>
        <dbReference type="ARBA" id="ARBA00023010"/>
    </source>
</evidence>
<dbReference type="GO" id="GO:0044611">
    <property type="term" value="C:nuclear pore inner ring"/>
    <property type="evidence" value="ECO:0007669"/>
    <property type="project" value="TreeGrafter"/>
</dbReference>
<dbReference type="GO" id="GO:0017056">
    <property type="term" value="F:structural constituent of nuclear pore"/>
    <property type="evidence" value="ECO:0007669"/>
    <property type="project" value="InterPro"/>
</dbReference>